<evidence type="ECO:0000256" key="1">
    <source>
        <dbReference type="SAM" id="Phobius"/>
    </source>
</evidence>
<organism evidence="2">
    <name type="scientific">freshwater metagenome</name>
    <dbReference type="NCBI Taxonomy" id="449393"/>
    <lineage>
        <taxon>unclassified sequences</taxon>
        <taxon>metagenomes</taxon>
        <taxon>ecological metagenomes</taxon>
    </lineage>
</organism>
<dbReference type="EMBL" id="CAEZWJ010000031">
    <property type="protein sequence ID" value="CAB4657583.1"/>
    <property type="molecule type" value="Genomic_DNA"/>
</dbReference>
<dbReference type="AlphaFoldDB" id="A0A6J6LA22"/>
<sequence>MADTLMDHLPPAGWSDLARTGDVSAVRIELKSEIAELRTELKGDIAELRAEMVDRFAAQTKWFLGFMLTNIASMTALVIAVILKA</sequence>
<gene>
    <name evidence="2" type="ORF">UFOPK2214_01015</name>
</gene>
<feature type="transmembrane region" description="Helical" evidence="1">
    <location>
        <begin position="62"/>
        <end position="83"/>
    </location>
</feature>
<reference evidence="2" key="1">
    <citation type="submission" date="2020-05" db="EMBL/GenBank/DDBJ databases">
        <authorList>
            <person name="Chiriac C."/>
            <person name="Salcher M."/>
            <person name="Ghai R."/>
            <person name="Kavagutti S V."/>
        </authorList>
    </citation>
    <scope>NUCLEOTIDE SEQUENCE</scope>
</reference>
<keyword evidence="1" id="KW-0812">Transmembrane</keyword>
<proteinExistence type="predicted"/>
<dbReference type="Gene3D" id="6.10.250.2700">
    <property type="match status" value="1"/>
</dbReference>
<keyword evidence="1" id="KW-0472">Membrane</keyword>
<accession>A0A6J6LA22</accession>
<name>A0A6J6LA22_9ZZZZ</name>
<evidence type="ECO:0000313" key="2">
    <source>
        <dbReference type="EMBL" id="CAB4657583.1"/>
    </source>
</evidence>
<protein>
    <submittedName>
        <fullName evidence="2">Unannotated protein</fullName>
    </submittedName>
</protein>
<keyword evidence="1" id="KW-1133">Transmembrane helix</keyword>